<reference evidence="2" key="1">
    <citation type="journal article" date="2010" name="ISME J.">
        <title>Metagenome of the Mediterranean deep chlorophyll maximum studied by direct and fosmid library 454 pyrosequencing.</title>
        <authorList>
            <person name="Ghai R."/>
            <person name="Martin-Cuadrado A.B."/>
            <person name="Molto A.G."/>
            <person name="Heredia I.G."/>
            <person name="Cabrera R."/>
            <person name="Martin J."/>
            <person name="Verdu M."/>
            <person name="Deschamps P."/>
            <person name="Moreira D."/>
            <person name="Lopez-Garcia P."/>
            <person name="Mira A."/>
            <person name="Rodriguez-Valera F."/>
        </authorList>
    </citation>
    <scope>NUCLEOTIDE SEQUENCE</scope>
</reference>
<dbReference type="PANTHER" id="PTHR11851">
    <property type="entry name" value="METALLOPROTEASE"/>
    <property type="match status" value="1"/>
</dbReference>
<dbReference type="EMBL" id="GU943147">
    <property type="protein sequence ID" value="ADD96559.1"/>
    <property type="molecule type" value="Genomic_DNA"/>
</dbReference>
<dbReference type="Gene3D" id="3.30.830.10">
    <property type="entry name" value="Metalloenzyme, LuxS/M16 peptidase-like"/>
    <property type="match status" value="2"/>
</dbReference>
<organism evidence="2">
    <name type="scientific">uncultured organism MedDCM-OCT-S11-C346</name>
    <dbReference type="NCBI Taxonomy" id="743660"/>
    <lineage>
        <taxon>unclassified sequences</taxon>
        <taxon>environmental samples</taxon>
    </lineage>
</organism>
<name>D6PLF8_9ZZZZ</name>
<protein>
    <submittedName>
        <fullName evidence="2">Predicted Zn dependent peptidase</fullName>
    </submittedName>
</protein>
<dbReference type="Pfam" id="PF05193">
    <property type="entry name" value="Peptidase_M16_C"/>
    <property type="match status" value="1"/>
</dbReference>
<feature type="domain" description="Peptidase M16 C-terminal" evidence="1">
    <location>
        <begin position="170"/>
        <end position="347"/>
    </location>
</feature>
<sequence length="445" mass="49272">MTETTNGICREDFAGATIITIEDASLPVVRWVAAAPGGSSLDPAGKSGALSMTMDLMLRGTQHKSREVFSSHLEGLGSSLSALGGNELAMLRGLSLKRNLGETLGLMREVMLEPELSEQEFEILREETIDDIVSIPDDDGSLCGVFWRRALYGEHPLSRMPSGEIGELLNLTLDDVKAMHQKVFEEGRLLWVFSGDITPAEAREAVESIYSTDTPREYLQTPTEPVASRQAPHIVVIDKPDRVQVQLRVGHMAVSGEHEDVDPLWLGSTAFGGTFTSPLTHEVREVRGWSYFAATEFRRQRRTPSPMVMHTAPAQEDLVDCLKLEWELFTGLADGQLAHKDIERARQYILGRYPLSIATASDRMVPALYLELLGKPAHDIYALPRRIEKLEAKVVSEAMNKHLDPAKLLVVMVATAKDVVDGLRAEFADATIEVRDYREGLTRPS</sequence>
<dbReference type="PANTHER" id="PTHR11851:SF224">
    <property type="entry name" value="PROCESSING PROTEASE"/>
    <property type="match status" value="1"/>
</dbReference>
<proteinExistence type="predicted"/>
<evidence type="ECO:0000313" key="2">
    <source>
        <dbReference type="EMBL" id="ADD96559.1"/>
    </source>
</evidence>
<evidence type="ECO:0000259" key="1">
    <source>
        <dbReference type="Pfam" id="PF05193"/>
    </source>
</evidence>
<dbReference type="InterPro" id="IPR011249">
    <property type="entry name" value="Metalloenz_LuxS/M16"/>
</dbReference>
<dbReference type="InterPro" id="IPR050361">
    <property type="entry name" value="MPP/UQCRC_Complex"/>
</dbReference>
<dbReference type="AlphaFoldDB" id="D6PLF8"/>
<dbReference type="GO" id="GO:0046872">
    <property type="term" value="F:metal ion binding"/>
    <property type="evidence" value="ECO:0007669"/>
    <property type="project" value="InterPro"/>
</dbReference>
<dbReference type="InterPro" id="IPR007863">
    <property type="entry name" value="Peptidase_M16_C"/>
</dbReference>
<accession>D6PLF8</accession>
<dbReference type="SUPFAM" id="SSF63411">
    <property type="entry name" value="LuxS/MPP-like metallohydrolase"/>
    <property type="match status" value="2"/>
</dbReference>